<feature type="compositionally biased region" description="Basic and acidic residues" evidence="1">
    <location>
        <begin position="77"/>
        <end position="90"/>
    </location>
</feature>
<keyword evidence="3" id="KW-1185">Reference proteome</keyword>
<evidence type="ECO:0000313" key="3">
    <source>
        <dbReference type="Proteomes" id="UP000316079"/>
    </source>
</evidence>
<reference evidence="2 3" key="1">
    <citation type="journal article" date="2019" name="Sci. Data">
        <title>Hybrid genome assembly and annotation of Danionella translucida.</title>
        <authorList>
            <person name="Kadobianskyi M."/>
            <person name="Schulze L."/>
            <person name="Schuelke M."/>
            <person name="Judkewitz B."/>
        </authorList>
    </citation>
    <scope>NUCLEOTIDE SEQUENCE [LARGE SCALE GENOMIC DNA]</scope>
    <source>
        <strain evidence="2 3">Bolton</strain>
    </source>
</reference>
<proteinExistence type="predicted"/>
<dbReference type="Proteomes" id="UP000316079">
    <property type="component" value="Unassembled WGS sequence"/>
</dbReference>
<evidence type="ECO:0000256" key="1">
    <source>
        <dbReference type="SAM" id="MobiDB-lite"/>
    </source>
</evidence>
<organism evidence="2 3">
    <name type="scientific">Danionella cerebrum</name>
    <dbReference type="NCBI Taxonomy" id="2873325"/>
    <lineage>
        <taxon>Eukaryota</taxon>
        <taxon>Metazoa</taxon>
        <taxon>Chordata</taxon>
        <taxon>Craniata</taxon>
        <taxon>Vertebrata</taxon>
        <taxon>Euteleostomi</taxon>
        <taxon>Actinopterygii</taxon>
        <taxon>Neopterygii</taxon>
        <taxon>Teleostei</taxon>
        <taxon>Ostariophysi</taxon>
        <taxon>Cypriniformes</taxon>
        <taxon>Danionidae</taxon>
        <taxon>Danioninae</taxon>
        <taxon>Danionella</taxon>
    </lineage>
</organism>
<accession>A0A553NGM4</accession>
<gene>
    <name evidence="2" type="ORF">DNTS_008234</name>
</gene>
<name>A0A553NGM4_9TELE</name>
<dbReference type="EMBL" id="SRMA01026989">
    <property type="protein sequence ID" value="TRY64560.1"/>
    <property type="molecule type" value="Genomic_DNA"/>
</dbReference>
<feature type="compositionally biased region" description="Polar residues" evidence="1">
    <location>
        <begin position="92"/>
        <end position="108"/>
    </location>
</feature>
<protein>
    <submittedName>
        <fullName evidence="2">Uncharacterized protein</fullName>
    </submittedName>
</protein>
<dbReference type="AlphaFoldDB" id="A0A553NGM4"/>
<feature type="region of interest" description="Disordered" evidence="1">
    <location>
        <begin position="24"/>
        <end position="108"/>
    </location>
</feature>
<comment type="caution">
    <text evidence="2">The sequence shown here is derived from an EMBL/GenBank/DDBJ whole genome shotgun (WGS) entry which is preliminary data.</text>
</comment>
<sequence length="276" mass="30629">MKGTLNTQKYNKIKHLDQHTRALRSFRENQETKHHKPPNSNPELQSCVILHSFPKRPNLNSSKHYIEPKSPRTSAVRPEDSSQEQSDRSIDALSSSTVVAPDHASTSGKLPGSCLGVIFRELSSSGRNSESFEEEEEEFTSENAAGRILMRRTFTEELKLQKVLVVILNGRYVSPVHLAGVYGINKASDLHPPLTSIQLQAQSLADMGSAQGLCLFSTWAMSQMKPRGQAEETPPIPLASEIQRHSGVLSELSQTLASRGFTRATPEQRWFLLSAV</sequence>
<evidence type="ECO:0000313" key="2">
    <source>
        <dbReference type="EMBL" id="TRY64560.1"/>
    </source>
</evidence>